<feature type="non-terminal residue" evidence="1">
    <location>
        <position position="1"/>
    </location>
</feature>
<gene>
    <name evidence="1" type="ORF">RPERSI_LOCUS20258</name>
</gene>
<reference evidence="1" key="1">
    <citation type="submission" date="2021-06" db="EMBL/GenBank/DDBJ databases">
        <authorList>
            <person name="Kallberg Y."/>
            <person name="Tangrot J."/>
            <person name="Rosling A."/>
        </authorList>
    </citation>
    <scope>NUCLEOTIDE SEQUENCE</scope>
    <source>
        <strain evidence="1">MA461A</strain>
    </source>
</reference>
<accession>A0ACA9RJH5</accession>
<sequence>KPGDEGRDIIGEVSGFTFVKLDRSHVDELETVIRRGNNLDTAIRKERFSLGILVGVEEDRISSDAIDRAISSECDIGVITYHNLCKVIVWLVVHRLTEHILILESENR</sequence>
<name>A0ACA9RJH5_9GLOM</name>
<evidence type="ECO:0000313" key="1">
    <source>
        <dbReference type="EMBL" id="CAG8796959.1"/>
    </source>
</evidence>
<dbReference type="EMBL" id="CAJVQC010056878">
    <property type="protein sequence ID" value="CAG8796959.1"/>
    <property type="molecule type" value="Genomic_DNA"/>
</dbReference>
<evidence type="ECO:0000313" key="2">
    <source>
        <dbReference type="Proteomes" id="UP000789920"/>
    </source>
</evidence>
<protein>
    <submittedName>
        <fullName evidence="1">35093_t:CDS:1</fullName>
    </submittedName>
</protein>
<keyword evidence="2" id="KW-1185">Reference proteome</keyword>
<dbReference type="Proteomes" id="UP000789920">
    <property type="component" value="Unassembled WGS sequence"/>
</dbReference>
<organism evidence="1 2">
    <name type="scientific">Racocetra persica</name>
    <dbReference type="NCBI Taxonomy" id="160502"/>
    <lineage>
        <taxon>Eukaryota</taxon>
        <taxon>Fungi</taxon>
        <taxon>Fungi incertae sedis</taxon>
        <taxon>Mucoromycota</taxon>
        <taxon>Glomeromycotina</taxon>
        <taxon>Glomeromycetes</taxon>
        <taxon>Diversisporales</taxon>
        <taxon>Gigasporaceae</taxon>
        <taxon>Racocetra</taxon>
    </lineage>
</organism>
<proteinExistence type="predicted"/>
<comment type="caution">
    <text evidence="1">The sequence shown here is derived from an EMBL/GenBank/DDBJ whole genome shotgun (WGS) entry which is preliminary data.</text>
</comment>